<accession>A0A518E0P2</accession>
<evidence type="ECO:0000313" key="4">
    <source>
        <dbReference type="EMBL" id="QDU97631.1"/>
    </source>
</evidence>
<dbReference type="SUPFAM" id="SSF52799">
    <property type="entry name" value="(Phosphotyrosine protein) phosphatases II"/>
    <property type="match status" value="1"/>
</dbReference>
<dbReference type="PANTHER" id="PTHR23339">
    <property type="entry name" value="TYROSINE SPECIFIC PROTEIN PHOSPHATASE AND DUAL SPECIFICITY PROTEIN PHOSPHATASE"/>
    <property type="match status" value="1"/>
</dbReference>
<dbReference type="InterPro" id="IPR016130">
    <property type="entry name" value="Tyr_Pase_AS"/>
</dbReference>
<dbReference type="AlphaFoldDB" id="A0A518E0P2"/>
<keyword evidence="1" id="KW-0378">Hydrolase</keyword>
<sequence length="188" mass="21027">MDFELADVTTPPPTPSSYWVLPGRLLAGAYPGHREPAEHQARIHGIVDSGVRLFLNLMEENETNHAGQPFVPYAEVAAQRAPAVRVSRHAVRDLSIPTSSQMIGILDTIDASMASDAPVYVHCWGGVGRTGTVIGCWLLRHGLAQPDNVLEILKELRQQDQERRHRRSPETEQQENFVRHWLAQENQA</sequence>
<dbReference type="InterPro" id="IPR000242">
    <property type="entry name" value="PTP_cat"/>
</dbReference>
<name>A0A518E0P2_9BACT</name>
<dbReference type="PROSITE" id="PS50055">
    <property type="entry name" value="TYR_PHOSPHATASE_PTP"/>
    <property type="match status" value="1"/>
</dbReference>
<protein>
    <submittedName>
        <fullName evidence="4">Dual specificity phosphatase, catalytic domain</fullName>
    </submittedName>
</protein>
<gene>
    <name evidence="4" type="ORF">Pla8534_54810</name>
</gene>
<dbReference type="RefSeq" id="WP_231756413.1">
    <property type="nucleotide sequence ID" value="NZ_CP036433.1"/>
</dbReference>
<dbReference type="SMART" id="SM00404">
    <property type="entry name" value="PTPc_motif"/>
    <property type="match status" value="1"/>
</dbReference>
<dbReference type="Proteomes" id="UP000317648">
    <property type="component" value="Chromosome"/>
</dbReference>
<dbReference type="InterPro" id="IPR000387">
    <property type="entry name" value="Tyr_Pase_dom"/>
</dbReference>
<dbReference type="EMBL" id="CP036433">
    <property type="protein sequence ID" value="QDU97631.1"/>
    <property type="molecule type" value="Genomic_DNA"/>
</dbReference>
<dbReference type="InterPro" id="IPR003595">
    <property type="entry name" value="Tyr_Pase_cat"/>
</dbReference>
<dbReference type="GO" id="GO:0004725">
    <property type="term" value="F:protein tyrosine phosphatase activity"/>
    <property type="evidence" value="ECO:0007669"/>
    <property type="project" value="InterPro"/>
</dbReference>
<evidence type="ECO:0000259" key="3">
    <source>
        <dbReference type="PROSITE" id="PS50056"/>
    </source>
</evidence>
<feature type="domain" description="Tyrosine-protein phosphatase" evidence="2">
    <location>
        <begin position="93"/>
        <end position="185"/>
    </location>
</feature>
<dbReference type="InterPro" id="IPR050561">
    <property type="entry name" value="PTP"/>
</dbReference>
<evidence type="ECO:0000256" key="1">
    <source>
        <dbReference type="ARBA" id="ARBA00022801"/>
    </source>
</evidence>
<evidence type="ECO:0000313" key="5">
    <source>
        <dbReference type="Proteomes" id="UP000317648"/>
    </source>
</evidence>
<dbReference type="Gene3D" id="3.90.190.10">
    <property type="entry name" value="Protein tyrosine phosphatase superfamily"/>
    <property type="match status" value="1"/>
</dbReference>
<dbReference type="PROSITE" id="PS50056">
    <property type="entry name" value="TYR_PHOSPHATASE_2"/>
    <property type="match status" value="1"/>
</dbReference>
<feature type="domain" description="Tyrosine specific protein phosphatases" evidence="3">
    <location>
        <begin position="100"/>
        <end position="159"/>
    </location>
</feature>
<keyword evidence="5" id="KW-1185">Reference proteome</keyword>
<proteinExistence type="predicted"/>
<reference evidence="4 5" key="1">
    <citation type="submission" date="2019-02" db="EMBL/GenBank/DDBJ databases">
        <title>Deep-cultivation of Planctomycetes and their phenomic and genomic characterization uncovers novel biology.</title>
        <authorList>
            <person name="Wiegand S."/>
            <person name="Jogler M."/>
            <person name="Boedeker C."/>
            <person name="Pinto D."/>
            <person name="Vollmers J."/>
            <person name="Rivas-Marin E."/>
            <person name="Kohn T."/>
            <person name="Peeters S.H."/>
            <person name="Heuer A."/>
            <person name="Rast P."/>
            <person name="Oberbeckmann S."/>
            <person name="Bunk B."/>
            <person name="Jeske O."/>
            <person name="Meyerdierks A."/>
            <person name="Storesund J.E."/>
            <person name="Kallscheuer N."/>
            <person name="Luecker S."/>
            <person name="Lage O.M."/>
            <person name="Pohl T."/>
            <person name="Merkel B.J."/>
            <person name="Hornburger P."/>
            <person name="Mueller R.-W."/>
            <person name="Bruemmer F."/>
            <person name="Labrenz M."/>
            <person name="Spormann A.M."/>
            <person name="Op den Camp H."/>
            <person name="Overmann J."/>
            <person name="Amann R."/>
            <person name="Jetten M.S.M."/>
            <person name="Mascher T."/>
            <person name="Medema M.H."/>
            <person name="Devos D.P."/>
            <person name="Kaster A.-K."/>
            <person name="Ovreas L."/>
            <person name="Rohde M."/>
            <person name="Galperin M.Y."/>
            <person name="Jogler C."/>
        </authorList>
    </citation>
    <scope>NUCLEOTIDE SEQUENCE [LARGE SCALE GENOMIC DNA]</scope>
    <source>
        <strain evidence="4 5">Pla85_3_4</strain>
    </source>
</reference>
<dbReference type="KEGG" id="lcre:Pla8534_54810"/>
<dbReference type="Pfam" id="PF22784">
    <property type="entry name" value="PTP-SAK"/>
    <property type="match status" value="1"/>
</dbReference>
<organism evidence="4 5">
    <name type="scientific">Lignipirellula cremea</name>
    <dbReference type="NCBI Taxonomy" id="2528010"/>
    <lineage>
        <taxon>Bacteria</taxon>
        <taxon>Pseudomonadati</taxon>
        <taxon>Planctomycetota</taxon>
        <taxon>Planctomycetia</taxon>
        <taxon>Pirellulales</taxon>
        <taxon>Pirellulaceae</taxon>
        <taxon>Lignipirellula</taxon>
    </lineage>
</organism>
<dbReference type="InterPro" id="IPR029021">
    <property type="entry name" value="Prot-tyrosine_phosphatase-like"/>
</dbReference>
<evidence type="ECO:0000259" key="2">
    <source>
        <dbReference type="PROSITE" id="PS50055"/>
    </source>
</evidence>
<dbReference type="PROSITE" id="PS00383">
    <property type="entry name" value="TYR_PHOSPHATASE_1"/>
    <property type="match status" value="1"/>
</dbReference>
<dbReference type="InterPro" id="IPR057023">
    <property type="entry name" value="PTP-SAK"/>
</dbReference>